<evidence type="ECO:0000256" key="3">
    <source>
        <dbReference type="ARBA" id="ARBA00022833"/>
    </source>
</evidence>
<dbReference type="RefSeq" id="XP_064663463.1">
    <property type="nucleotide sequence ID" value="XM_064799136.1"/>
</dbReference>
<proteinExistence type="predicted"/>
<dbReference type="SMART" id="SM00184">
    <property type="entry name" value="RING"/>
    <property type="match status" value="1"/>
</dbReference>
<dbReference type="InterPro" id="IPR017907">
    <property type="entry name" value="Znf_RING_CS"/>
</dbReference>
<dbReference type="AlphaFoldDB" id="A0AAV9PMR4"/>
<feature type="region of interest" description="Disordered" evidence="5">
    <location>
        <begin position="72"/>
        <end position="135"/>
    </location>
</feature>
<dbReference type="SUPFAM" id="SSF57850">
    <property type="entry name" value="RING/U-box"/>
    <property type="match status" value="1"/>
</dbReference>
<name>A0AAV9PMR4_9PEZI</name>
<feature type="domain" description="RING-type" evidence="6">
    <location>
        <begin position="357"/>
        <end position="398"/>
    </location>
</feature>
<evidence type="ECO:0000313" key="7">
    <source>
        <dbReference type="EMBL" id="KAK5174794.1"/>
    </source>
</evidence>
<keyword evidence="1" id="KW-0479">Metal-binding</keyword>
<dbReference type="GO" id="GO:0008270">
    <property type="term" value="F:zinc ion binding"/>
    <property type="evidence" value="ECO:0007669"/>
    <property type="project" value="UniProtKB-KW"/>
</dbReference>
<dbReference type="Pfam" id="PF13639">
    <property type="entry name" value="zf-RING_2"/>
    <property type="match status" value="1"/>
</dbReference>
<dbReference type="InterPro" id="IPR001841">
    <property type="entry name" value="Znf_RING"/>
</dbReference>
<dbReference type="Proteomes" id="UP001337655">
    <property type="component" value="Unassembled WGS sequence"/>
</dbReference>
<evidence type="ECO:0000259" key="6">
    <source>
        <dbReference type="PROSITE" id="PS50089"/>
    </source>
</evidence>
<sequence>MAAFSRMDLRRMLHWVQFEYVILFDGPPPMFSMSEASSERHDDEEMGDWRAEKRWRRLVKILGTEKEQAKWKSRFSKRGVHAPEDGEEVSASGSDEGEGMPEGRQGGNNSEDGEGAEDVMEDKSSLEDGEGDEAPYSPLQIFAVAGVTRDEAGYLIDLRLQQLSYNKQPAGATEDDRTVPVHSTRPFTTLQNLAAEIAGRPFGLIINPTGDDARNFFFSGWCPAGCDHGFVDDQDVLHQLLLEPFERIDAYRPLCPVCIGVGYARQYNHLRSHRFDNTIPIDQVETFYSHLNARLLLVHNTHYDFDAGDLGQLFADMRGEFTPTRDSPIREAAPEEFMDNLLPRQYHEVEGQKADACGVCQDDFKVGTAVLQLSCEHVLCEECVIRALRVDGRCPSCRYRLSQPAD</sequence>
<dbReference type="PROSITE" id="PS50089">
    <property type="entry name" value="ZF_RING_2"/>
    <property type="match status" value="1"/>
</dbReference>
<organism evidence="7 8">
    <name type="scientific">Saxophila tyrrhenica</name>
    <dbReference type="NCBI Taxonomy" id="1690608"/>
    <lineage>
        <taxon>Eukaryota</taxon>
        <taxon>Fungi</taxon>
        <taxon>Dikarya</taxon>
        <taxon>Ascomycota</taxon>
        <taxon>Pezizomycotina</taxon>
        <taxon>Dothideomycetes</taxon>
        <taxon>Dothideomycetidae</taxon>
        <taxon>Mycosphaerellales</taxon>
        <taxon>Extremaceae</taxon>
        <taxon>Saxophila</taxon>
    </lineage>
</organism>
<feature type="compositionally biased region" description="Acidic residues" evidence="5">
    <location>
        <begin position="111"/>
        <end position="120"/>
    </location>
</feature>
<dbReference type="PROSITE" id="PS00518">
    <property type="entry name" value="ZF_RING_1"/>
    <property type="match status" value="1"/>
</dbReference>
<accession>A0AAV9PMR4</accession>
<reference evidence="7 8" key="1">
    <citation type="submission" date="2023-08" db="EMBL/GenBank/DDBJ databases">
        <title>Black Yeasts Isolated from many extreme environments.</title>
        <authorList>
            <person name="Coleine C."/>
            <person name="Stajich J.E."/>
            <person name="Selbmann L."/>
        </authorList>
    </citation>
    <scope>NUCLEOTIDE SEQUENCE [LARGE SCALE GENOMIC DNA]</scope>
    <source>
        <strain evidence="7 8">CCFEE 5935</strain>
    </source>
</reference>
<dbReference type="InterPro" id="IPR013083">
    <property type="entry name" value="Znf_RING/FYVE/PHD"/>
</dbReference>
<evidence type="ECO:0000256" key="1">
    <source>
        <dbReference type="ARBA" id="ARBA00022723"/>
    </source>
</evidence>
<evidence type="ECO:0000256" key="2">
    <source>
        <dbReference type="ARBA" id="ARBA00022771"/>
    </source>
</evidence>
<dbReference type="GeneID" id="89923224"/>
<dbReference type="Gene3D" id="3.30.40.10">
    <property type="entry name" value="Zinc/RING finger domain, C3HC4 (zinc finger)"/>
    <property type="match status" value="1"/>
</dbReference>
<evidence type="ECO:0000256" key="5">
    <source>
        <dbReference type="SAM" id="MobiDB-lite"/>
    </source>
</evidence>
<keyword evidence="8" id="KW-1185">Reference proteome</keyword>
<keyword evidence="3" id="KW-0862">Zinc</keyword>
<protein>
    <recommendedName>
        <fullName evidence="6">RING-type domain-containing protein</fullName>
    </recommendedName>
</protein>
<comment type="caution">
    <text evidence="7">The sequence shown here is derived from an EMBL/GenBank/DDBJ whole genome shotgun (WGS) entry which is preliminary data.</text>
</comment>
<keyword evidence="2 4" id="KW-0863">Zinc-finger</keyword>
<gene>
    <name evidence="7" type="ORF">LTR77_001877</name>
</gene>
<evidence type="ECO:0000256" key="4">
    <source>
        <dbReference type="PROSITE-ProRule" id="PRU00175"/>
    </source>
</evidence>
<evidence type="ECO:0000313" key="8">
    <source>
        <dbReference type="Proteomes" id="UP001337655"/>
    </source>
</evidence>
<dbReference type="EMBL" id="JAVRRT010000002">
    <property type="protein sequence ID" value="KAK5174794.1"/>
    <property type="molecule type" value="Genomic_DNA"/>
</dbReference>